<evidence type="ECO:0000259" key="3">
    <source>
        <dbReference type="Pfam" id="PF14856"/>
    </source>
</evidence>
<accession>A0AA40CRA2</accession>
<evidence type="ECO:0000256" key="1">
    <source>
        <dbReference type="SAM" id="MobiDB-lite"/>
    </source>
</evidence>
<evidence type="ECO:0000313" key="5">
    <source>
        <dbReference type="Proteomes" id="UP001174936"/>
    </source>
</evidence>
<gene>
    <name evidence="4" type="ORF">B0T16DRAFT_455802</name>
</gene>
<keyword evidence="5" id="KW-1185">Reference proteome</keyword>
<organism evidence="4 5">
    <name type="scientific">Cercophora newfieldiana</name>
    <dbReference type="NCBI Taxonomy" id="92897"/>
    <lineage>
        <taxon>Eukaryota</taxon>
        <taxon>Fungi</taxon>
        <taxon>Dikarya</taxon>
        <taxon>Ascomycota</taxon>
        <taxon>Pezizomycotina</taxon>
        <taxon>Sordariomycetes</taxon>
        <taxon>Sordariomycetidae</taxon>
        <taxon>Sordariales</taxon>
        <taxon>Lasiosphaeriaceae</taxon>
        <taxon>Cercophora</taxon>
    </lineage>
</organism>
<dbReference type="InterPro" id="IPR029226">
    <property type="entry name" value="Ecp2-like"/>
</dbReference>
<dbReference type="AlphaFoldDB" id="A0AA40CRA2"/>
<keyword evidence="2" id="KW-0732">Signal</keyword>
<feature type="region of interest" description="Disordered" evidence="1">
    <location>
        <begin position="29"/>
        <end position="55"/>
    </location>
</feature>
<sequence>MHLTQFFVALVFSILAHYGALGAPSHGQVAQSFDQKDSQPPHTNDHSSGRGVPNRDVHVLSKKSDERVQQCWDDLFGPNATTDNSPLVADCEKLNQSLLGNSDWVIGWNQTWLLVQNGTCAFTVYNPNKAFVRIGNGDVIRVVEQMMSIYRSTYYSPEDRIEGKGMFTCNDIHVPNEANMKFWINNTETSVGRLAPSSPIDGDGPADTN</sequence>
<reference evidence="4" key="1">
    <citation type="submission" date="2023-06" db="EMBL/GenBank/DDBJ databases">
        <title>Genome-scale phylogeny and comparative genomics of the fungal order Sordariales.</title>
        <authorList>
            <consortium name="Lawrence Berkeley National Laboratory"/>
            <person name="Hensen N."/>
            <person name="Bonometti L."/>
            <person name="Westerberg I."/>
            <person name="Brannstrom I.O."/>
            <person name="Guillou S."/>
            <person name="Cros-Aarteil S."/>
            <person name="Calhoun S."/>
            <person name="Haridas S."/>
            <person name="Kuo A."/>
            <person name="Mondo S."/>
            <person name="Pangilinan J."/>
            <person name="Riley R."/>
            <person name="Labutti K."/>
            <person name="Andreopoulos B."/>
            <person name="Lipzen A."/>
            <person name="Chen C."/>
            <person name="Yanf M."/>
            <person name="Daum C."/>
            <person name="Ng V."/>
            <person name="Clum A."/>
            <person name="Steindorff A."/>
            <person name="Ohm R."/>
            <person name="Martin F."/>
            <person name="Silar P."/>
            <person name="Natvig D."/>
            <person name="Lalanne C."/>
            <person name="Gautier V."/>
            <person name="Ament-Velasquez S.L."/>
            <person name="Kruys A."/>
            <person name="Hutchinson M.I."/>
            <person name="Powell A.J."/>
            <person name="Barry K."/>
            <person name="Miller A.N."/>
            <person name="Grigoriev I.V."/>
            <person name="Debuchy R."/>
            <person name="Gladieux P."/>
            <person name="Thoren M.H."/>
            <person name="Johannesson H."/>
        </authorList>
    </citation>
    <scope>NUCLEOTIDE SEQUENCE</scope>
    <source>
        <strain evidence="4">SMH2532-1</strain>
    </source>
</reference>
<evidence type="ECO:0000256" key="2">
    <source>
        <dbReference type="SAM" id="SignalP"/>
    </source>
</evidence>
<feature type="domain" description="Ecp2 effector protein-like" evidence="3">
    <location>
        <begin position="71"/>
        <end position="169"/>
    </location>
</feature>
<protein>
    <recommendedName>
        <fullName evidence="3">Ecp2 effector protein-like domain-containing protein</fullName>
    </recommendedName>
</protein>
<comment type="caution">
    <text evidence="4">The sequence shown here is derived from an EMBL/GenBank/DDBJ whole genome shotgun (WGS) entry which is preliminary data.</text>
</comment>
<dbReference type="Pfam" id="PF14856">
    <property type="entry name" value="Hce2"/>
    <property type="match status" value="1"/>
</dbReference>
<dbReference type="Proteomes" id="UP001174936">
    <property type="component" value="Unassembled WGS sequence"/>
</dbReference>
<dbReference type="EMBL" id="JAULSV010000003">
    <property type="protein sequence ID" value="KAK0648320.1"/>
    <property type="molecule type" value="Genomic_DNA"/>
</dbReference>
<proteinExistence type="predicted"/>
<feature type="signal peptide" evidence="2">
    <location>
        <begin position="1"/>
        <end position="22"/>
    </location>
</feature>
<feature type="chain" id="PRO_5041341750" description="Ecp2 effector protein-like domain-containing protein" evidence="2">
    <location>
        <begin position="23"/>
        <end position="209"/>
    </location>
</feature>
<feature type="compositionally biased region" description="Basic and acidic residues" evidence="1">
    <location>
        <begin position="34"/>
        <end position="55"/>
    </location>
</feature>
<evidence type="ECO:0000313" key="4">
    <source>
        <dbReference type="EMBL" id="KAK0648320.1"/>
    </source>
</evidence>
<name>A0AA40CRA2_9PEZI</name>